<feature type="transmembrane region" description="Helical" evidence="7">
    <location>
        <begin position="91"/>
        <end position="109"/>
    </location>
</feature>
<dbReference type="AlphaFoldDB" id="A0A420WK17"/>
<dbReference type="PROSITE" id="PS51257">
    <property type="entry name" value="PROKAR_LIPOPROTEIN"/>
    <property type="match status" value="1"/>
</dbReference>
<organism evidence="9 10">
    <name type="scientific">Litorimonas taeanensis</name>
    <dbReference type="NCBI Taxonomy" id="568099"/>
    <lineage>
        <taxon>Bacteria</taxon>
        <taxon>Pseudomonadati</taxon>
        <taxon>Pseudomonadota</taxon>
        <taxon>Alphaproteobacteria</taxon>
        <taxon>Maricaulales</taxon>
        <taxon>Robiginitomaculaceae</taxon>
    </lineage>
</organism>
<evidence type="ECO:0000256" key="2">
    <source>
        <dbReference type="ARBA" id="ARBA00022448"/>
    </source>
</evidence>
<protein>
    <submittedName>
        <fullName evidence="9">Iron(III) transport system permease protein</fullName>
    </submittedName>
</protein>
<dbReference type="GO" id="GO:0005886">
    <property type="term" value="C:plasma membrane"/>
    <property type="evidence" value="ECO:0007669"/>
    <property type="project" value="UniProtKB-SubCell"/>
</dbReference>
<evidence type="ECO:0000256" key="5">
    <source>
        <dbReference type="ARBA" id="ARBA00022989"/>
    </source>
</evidence>
<keyword evidence="4 7" id="KW-0812">Transmembrane</keyword>
<evidence type="ECO:0000313" key="9">
    <source>
        <dbReference type="EMBL" id="RKQ71381.1"/>
    </source>
</evidence>
<dbReference type="InterPro" id="IPR000515">
    <property type="entry name" value="MetI-like"/>
</dbReference>
<dbReference type="GO" id="GO:0055085">
    <property type="term" value="P:transmembrane transport"/>
    <property type="evidence" value="ECO:0007669"/>
    <property type="project" value="InterPro"/>
</dbReference>
<feature type="transmembrane region" description="Helical" evidence="7">
    <location>
        <begin position="404"/>
        <end position="424"/>
    </location>
</feature>
<evidence type="ECO:0000256" key="4">
    <source>
        <dbReference type="ARBA" id="ARBA00022692"/>
    </source>
</evidence>
<name>A0A420WK17_9PROT</name>
<keyword evidence="3" id="KW-1003">Cell membrane</keyword>
<dbReference type="PANTHER" id="PTHR30183:SF2">
    <property type="entry name" value="IRON UTILIZATION PROTEIN"/>
    <property type="match status" value="1"/>
</dbReference>
<evidence type="ECO:0000256" key="7">
    <source>
        <dbReference type="RuleBase" id="RU363032"/>
    </source>
</evidence>
<evidence type="ECO:0000256" key="3">
    <source>
        <dbReference type="ARBA" id="ARBA00022475"/>
    </source>
</evidence>
<proteinExistence type="inferred from homology"/>
<dbReference type="CDD" id="cd06261">
    <property type="entry name" value="TM_PBP2"/>
    <property type="match status" value="2"/>
</dbReference>
<dbReference type="Gene3D" id="1.10.3720.10">
    <property type="entry name" value="MetI-like"/>
    <property type="match status" value="2"/>
</dbReference>
<keyword evidence="2 7" id="KW-0813">Transport</keyword>
<accession>A0A420WK17</accession>
<feature type="transmembrane region" description="Helical" evidence="7">
    <location>
        <begin position="12"/>
        <end position="34"/>
    </location>
</feature>
<reference evidence="9 10" key="1">
    <citation type="submission" date="2018-10" db="EMBL/GenBank/DDBJ databases">
        <title>Genomic Encyclopedia of Type Strains, Phase IV (KMG-IV): sequencing the most valuable type-strain genomes for metagenomic binning, comparative biology and taxonomic classification.</title>
        <authorList>
            <person name="Goeker M."/>
        </authorList>
    </citation>
    <scope>NUCLEOTIDE SEQUENCE [LARGE SCALE GENOMIC DNA]</scope>
    <source>
        <strain evidence="9 10">DSM 22008</strain>
    </source>
</reference>
<evidence type="ECO:0000259" key="8">
    <source>
        <dbReference type="PROSITE" id="PS50928"/>
    </source>
</evidence>
<feature type="transmembrane region" description="Helical" evidence="7">
    <location>
        <begin position="365"/>
        <end position="392"/>
    </location>
</feature>
<dbReference type="OrthoDB" id="9790211at2"/>
<dbReference type="PROSITE" id="PS50928">
    <property type="entry name" value="ABC_TM1"/>
    <property type="match status" value="2"/>
</dbReference>
<dbReference type="InParanoid" id="A0A420WK17"/>
<feature type="transmembrane region" description="Helical" evidence="7">
    <location>
        <begin position="289"/>
        <end position="315"/>
    </location>
</feature>
<feature type="domain" description="ABC transmembrane type-1" evidence="8">
    <location>
        <begin position="54"/>
        <end position="260"/>
    </location>
</feature>
<gene>
    <name evidence="9" type="ORF">DES40_0697</name>
</gene>
<dbReference type="Proteomes" id="UP000282211">
    <property type="component" value="Unassembled WGS sequence"/>
</dbReference>
<feature type="domain" description="ABC transmembrane type-1" evidence="8">
    <location>
        <begin position="330"/>
        <end position="536"/>
    </location>
</feature>
<dbReference type="PANTHER" id="PTHR30183">
    <property type="entry name" value="MOLYBDENUM TRANSPORT SYSTEM PERMEASE PROTEIN MODB"/>
    <property type="match status" value="1"/>
</dbReference>
<evidence type="ECO:0000313" key="10">
    <source>
        <dbReference type="Proteomes" id="UP000282211"/>
    </source>
</evidence>
<evidence type="ECO:0000256" key="1">
    <source>
        <dbReference type="ARBA" id="ARBA00004651"/>
    </source>
</evidence>
<dbReference type="SUPFAM" id="SSF161098">
    <property type="entry name" value="MetI-like"/>
    <property type="match status" value="2"/>
</dbReference>
<comment type="similarity">
    <text evidence="7">Belongs to the binding-protein-dependent transport system permease family.</text>
</comment>
<evidence type="ECO:0000256" key="6">
    <source>
        <dbReference type="ARBA" id="ARBA00023136"/>
    </source>
</evidence>
<keyword evidence="5 7" id="KW-1133">Transmembrane helix</keyword>
<dbReference type="EMBL" id="RBII01000001">
    <property type="protein sequence ID" value="RKQ71381.1"/>
    <property type="molecule type" value="Genomic_DNA"/>
</dbReference>
<feature type="transmembrane region" description="Helical" evidence="7">
    <location>
        <begin position="518"/>
        <end position="536"/>
    </location>
</feature>
<dbReference type="FunFam" id="1.10.3720.10:FF:000088">
    <property type="entry name" value="Iron(III) ABC transporter, permease protein"/>
    <property type="match status" value="1"/>
</dbReference>
<dbReference type="RefSeq" id="WP_121099157.1">
    <property type="nucleotide sequence ID" value="NZ_RBII01000001.1"/>
</dbReference>
<feature type="transmembrane region" description="Helical" evidence="7">
    <location>
        <begin position="241"/>
        <end position="259"/>
    </location>
</feature>
<dbReference type="Pfam" id="PF00528">
    <property type="entry name" value="BPD_transp_1"/>
    <property type="match status" value="2"/>
</dbReference>
<feature type="transmembrane region" description="Helical" evidence="7">
    <location>
        <begin position="468"/>
        <end position="485"/>
    </location>
</feature>
<keyword evidence="6 7" id="KW-0472">Membrane</keyword>
<sequence length="545" mass="59537">MLSAKPSSIPYRIIGVILISLMACVPIFAVLSALLTNDFESWARLWQTTLPKYIMNTICLMVLVGSMTAFVGTLTAWCVTAFDFPFRRTMSWLLILPLSAPAYIIAYLYTDMFEFYGPVQTALRGIMGWQGGDYWFPAVRTLFGASLMLSLVLYPYVYLLARAAFLYQSSGQWHAARSLGLSPTRAFIRVALPAARPAIAGGLALVLMETLADFGVADYFAIPTFSTGIFRNWLALGDKSAALKLAAMMLLMVFLLVMLESFSRRGSAVTHGKTTGQSGRIQLSRKRSFTVLLTCFMPVLFGFVIPVITLCIYAFSNGDSHSSADFIGYMFNSLSTASIVAVIAVTLAVFLAYARRTNSNPALRVTLRLATLGYALPGALLAVGLLAPLGVFDQGLSRFARDTFGWNSGLILTGTTIALVYALTIRFLTVSFNSVTGGFDKIPPAMDSAARSLGAKPMRLVRRIHVPLLRSSVIGAAILVFIDVMRELPATLILRPFNFETLATRVYWLANDERLSEASTAALLIILIGIIPILFLNKQSLGDLD</sequence>
<dbReference type="InterPro" id="IPR035906">
    <property type="entry name" value="MetI-like_sf"/>
</dbReference>
<feature type="transmembrane region" description="Helical" evidence="7">
    <location>
        <begin position="142"/>
        <end position="165"/>
    </location>
</feature>
<keyword evidence="10" id="KW-1185">Reference proteome</keyword>
<comment type="subcellular location">
    <subcellularLocation>
        <location evidence="1 7">Cell membrane</location>
        <topology evidence="1 7">Multi-pass membrane protein</topology>
    </subcellularLocation>
</comment>
<comment type="caution">
    <text evidence="9">The sequence shown here is derived from an EMBL/GenBank/DDBJ whole genome shotgun (WGS) entry which is preliminary data.</text>
</comment>
<feature type="transmembrane region" description="Helical" evidence="7">
    <location>
        <begin position="54"/>
        <end position="79"/>
    </location>
</feature>
<feature type="transmembrane region" description="Helical" evidence="7">
    <location>
        <begin position="327"/>
        <end position="353"/>
    </location>
</feature>